<dbReference type="Pfam" id="PF13274">
    <property type="entry name" value="SocA_Panacea"/>
    <property type="match status" value="1"/>
</dbReference>
<dbReference type="Pfam" id="PF01381">
    <property type="entry name" value="HTH_3"/>
    <property type="match status" value="1"/>
</dbReference>
<proteinExistence type="predicted"/>
<feature type="domain" description="HTH cro/C1-type" evidence="1">
    <location>
        <begin position="64"/>
        <end position="95"/>
    </location>
</feature>
<dbReference type="PROSITE" id="PS50943">
    <property type="entry name" value="HTH_CROC1"/>
    <property type="match status" value="1"/>
</dbReference>
<dbReference type="STRING" id="1612.ABB44_05955"/>
<reference evidence="2 3" key="1">
    <citation type="journal article" date="2019" name="Appl. Microbiol. Biotechnol.">
        <title>Uncovering carbohydrate metabolism through a genotype-phenotype association study of 56 lactic acid bacteria genomes.</title>
        <authorList>
            <person name="Buron-Moles G."/>
            <person name="Chailyan A."/>
            <person name="Dolejs I."/>
            <person name="Forster J."/>
            <person name="Miks M.H."/>
        </authorList>
    </citation>
    <scope>NUCLEOTIDE SEQUENCE [LARGE SCALE GENOMIC DNA]</scope>
    <source>
        <strain evidence="2 3">ATCC 29644</strain>
    </source>
</reference>
<accession>A0A4R5NGW2</accession>
<sequence>MTTHIEKRKQTFKVRDENITVEADALIDNKTNKILFDLDLDNQAIDLAFNIYRQKNNLISPAEMVAFRKKYQLSQRSLAKLLDVGSATIARYEKGVLPSESINNLLRKIKDDSSYFVSLFHQNKFKLSAKDQKKIEAAISKIDKQIKSDSLLNAYLFRNQNDQHTIEDGFSKFDLDKFTNMVLYFTQNNPKLSKTRLNKLLFYSDFRFFKENSVSISGTTYIHDYYGPVPSDFELLYTLLKDNDEIETKPFNDGHGEMFISAQEFNKNLFTNEELKVLKTVSDDFKDYNAKKITDYSHQEKAYQDTKMKAVIPYNYALDLQ</sequence>
<dbReference type="RefSeq" id="WP_010020952.1">
    <property type="nucleotide sequence ID" value="NZ_PUFN01000007.1"/>
</dbReference>
<dbReference type="EMBL" id="PUFN01000007">
    <property type="protein sequence ID" value="TDG73759.1"/>
    <property type="molecule type" value="Genomic_DNA"/>
</dbReference>
<dbReference type="CDD" id="cd00093">
    <property type="entry name" value="HTH_XRE"/>
    <property type="match status" value="1"/>
</dbReference>
<dbReference type="InterPro" id="IPR001387">
    <property type="entry name" value="Cro/C1-type_HTH"/>
</dbReference>
<dbReference type="Proteomes" id="UP000295257">
    <property type="component" value="Unassembled WGS sequence"/>
</dbReference>
<evidence type="ECO:0000259" key="1">
    <source>
        <dbReference type="PROSITE" id="PS50943"/>
    </source>
</evidence>
<dbReference type="InterPro" id="IPR010982">
    <property type="entry name" value="Lambda_DNA-bd_dom_sf"/>
</dbReference>
<dbReference type="InterPro" id="IPR022452">
    <property type="entry name" value="MqsA"/>
</dbReference>
<comment type="caution">
    <text evidence="2">The sequence shown here is derived from an EMBL/GenBank/DDBJ whole genome shotgun (WGS) entry which is preliminary data.</text>
</comment>
<dbReference type="OrthoDB" id="3213544at2"/>
<dbReference type="AlphaFoldDB" id="A0A4R5NGW2"/>
<evidence type="ECO:0000313" key="3">
    <source>
        <dbReference type="Proteomes" id="UP000295257"/>
    </source>
</evidence>
<name>A0A4R5NGW2_9LACO</name>
<dbReference type="InterPro" id="IPR025272">
    <property type="entry name" value="SocA_Panacea"/>
</dbReference>
<organism evidence="2 3">
    <name type="scientific">Companilactobacillus farciminis</name>
    <dbReference type="NCBI Taxonomy" id="1612"/>
    <lineage>
        <taxon>Bacteria</taxon>
        <taxon>Bacillati</taxon>
        <taxon>Bacillota</taxon>
        <taxon>Bacilli</taxon>
        <taxon>Lactobacillales</taxon>
        <taxon>Lactobacillaceae</taxon>
        <taxon>Companilactobacillus</taxon>
    </lineage>
</organism>
<keyword evidence="3" id="KW-1185">Reference proteome</keyword>
<evidence type="ECO:0000313" key="2">
    <source>
        <dbReference type="EMBL" id="TDG73759.1"/>
    </source>
</evidence>
<dbReference type="GO" id="GO:0003677">
    <property type="term" value="F:DNA binding"/>
    <property type="evidence" value="ECO:0007669"/>
    <property type="project" value="InterPro"/>
</dbReference>
<dbReference type="Gene3D" id="1.10.260.40">
    <property type="entry name" value="lambda repressor-like DNA-binding domains"/>
    <property type="match status" value="1"/>
</dbReference>
<gene>
    <name evidence="2" type="ORF">C5L30_001251</name>
</gene>
<dbReference type="NCBIfam" id="TIGR03830">
    <property type="entry name" value="CxxCG_CxxCG_HTH"/>
    <property type="match status" value="1"/>
</dbReference>
<protein>
    <recommendedName>
        <fullName evidence="1">HTH cro/C1-type domain-containing protein</fullName>
    </recommendedName>
</protein>
<dbReference type="SUPFAM" id="SSF47413">
    <property type="entry name" value="lambda repressor-like DNA-binding domains"/>
    <property type="match status" value="1"/>
</dbReference>